<dbReference type="PANTHER" id="PTHR35601">
    <property type="entry name" value="TOXIN RELE"/>
    <property type="match status" value="1"/>
</dbReference>
<dbReference type="Pfam" id="PF05016">
    <property type="entry name" value="ParE_toxin"/>
    <property type="match status" value="1"/>
</dbReference>
<accession>A0A8J3DF47</accession>
<comment type="similarity">
    <text evidence="1">Belongs to the RelE toxin family.</text>
</comment>
<evidence type="ECO:0000256" key="1">
    <source>
        <dbReference type="ARBA" id="ARBA00006226"/>
    </source>
</evidence>
<keyword evidence="4" id="KW-1185">Reference proteome</keyword>
<dbReference type="InterPro" id="IPR035093">
    <property type="entry name" value="RelE/ParE_toxin_dom_sf"/>
</dbReference>
<proteinExistence type="inferred from homology"/>
<dbReference type="Proteomes" id="UP000642829">
    <property type="component" value="Unassembled WGS sequence"/>
</dbReference>
<reference evidence="3" key="1">
    <citation type="journal article" date="2014" name="Int. J. Syst. Evol. Microbiol.">
        <title>Complete genome sequence of Corynebacterium casei LMG S-19264T (=DSM 44701T), isolated from a smear-ripened cheese.</title>
        <authorList>
            <consortium name="US DOE Joint Genome Institute (JGI-PGF)"/>
            <person name="Walter F."/>
            <person name="Albersmeier A."/>
            <person name="Kalinowski J."/>
            <person name="Ruckert C."/>
        </authorList>
    </citation>
    <scope>NUCLEOTIDE SEQUENCE</scope>
    <source>
        <strain evidence="3">KCTC 12870</strain>
    </source>
</reference>
<sequence length="88" mass="10328">MSWDYSISGRALKQLKKLDKQAAAQILGYLDERITGTEDPRQWGKQLKGELNNIWRYRSGNYRILCQLQDDVFIVLVLEAGHRKDIYK</sequence>
<dbReference type="AlphaFoldDB" id="A0A8J3DF47"/>
<evidence type="ECO:0000256" key="2">
    <source>
        <dbReference type="ARBA" id="ARBA00022649"/>
    </source>
</evidence>
<dbReference type="Gene3D" id="3.30.2310.20">
    <property type="entry name" value="RelE-like"/>
    <property type="match status" value="1"/>
</dbReference>
<evidence type="ECO:0000313" key="4">
    <source>
        <dbReference type="Proteomes" id="UP000642829"/>
    </source>
</evidence>
<gene>
    <name evidence="3" type="ORF">GCM10007047_34210</name>
</gene>
<dbReference type="InterPro" id="IPR007712">
    <property type="entry name" value="RelE/ParE_toxin"/>
</dbReference>
<dbReference type="EMBL" id="BMXG01000043">
    <property type="protein sequence ID" value="GHC14125.1"/>
    <property type="molecule type" value="Genomic_DNA"/>
</dbReference>
<name>A0A8J3DF47_9BACT</name>
<dbReference type="PANTHER" id="PTHR35601:SF1">
    <property type="entry name" value="TOXIN RELE"/>
    <property type="match status" value="1"/>
</dbReference>
<comment type="caution">
    <text evidence="3">The sequence shown here is derived from an EMBL/GenBank/DDBJ whole genome shotgun (WGS) entry which is preliminary data.</text>
</comment>
<keyword evidence="2" id="KW-1277">Toxin-antitoxin system</keyword>
<evidence type="ECO:0000313" key="3">
    <source>
        <dbReference type="EMBL" id="GHC14125.1"/>
    </source>
</evidence>
<evidence type="ECO:0008006" key="5">
    <source>
        <dbReference type="Google" id="ProtNLM"/>
    </source>
</evidence>
<reference evidence="3" key="2">
    <citation type="submission" date="2020-09" db="EMBL/GenBank/DDBJ databases">
        <authorList>
            <person name="Sun Q."/>
            <person name="Kim S."/>
        </authorList>
    </citation>
    <scope>NUCLEOTIDE SEQUENCE</scope>
    <source>
        <strain evidence="3">KCTC 12870</strain>
    </source>
</reference>
<dbReference type="SUPFAM" id="SSF143011">
    <property type="entry name" value="RelE-like"/>
    <property type="match status" value="1"/>
</dbReference>
<organism evidence="3 4">
    <name type="scientific">Cerasicoccus arenae</name>
    <dbReference type="NCBI Taxonomy" id="424488"/>
    <lineage>
        <taxon>Bacteria</taxon>
        <taxon>Pseudomonadati</taxon>
        <taxon>Verrucomicrobiota</taxon>
        <taxon>Opitutia</taxon>
        <taxon>Puniceicoccales</taxon>
        <taxon>Cerasicoccaceae</taxon>
        <taxon>Cerasicoccus</taxon>
    </lineage>
</organism>
<protein>
    <recommendedName>
        <fullName evidence="5">Type II toxin-antitoxin system RelE/ParE family toxin</fullName>
    </recommendedName>
</protein>